<proteinExistence type="predicted"/>
<protein>
    <submittedName>
        <fullName evidence="2">FMN-linked oxidoreductase</fullName>
    </submittedName>
</protein>
<dbReference type="STRING" id="139420.A0A371CMS2"/>
<dbReference type="InterPro" id="IPR013785">
    <property type="entry name" value="Aldolase_TIM"/>
</dbReference>
<name>A0A371CMS2_9APHY</name>
<sequence>MGGQPEPVPTLFQPVQVGDVTLGHRVVLAPLTRIRANNKHVHTDLGVTYYAQRASVPGTLLIAEATFVAPYAGHISPHAPGVWNEEQTAAWKRIADTVHEKGSYLYMQIWALGRAAIPAALKAEKPDFPYVSASAIPLSDRPQDVPRALTIPEIKQYVEAFAQAARNAIHGAGCDGVEVHAAHGYLIDQFTQDVSNKRTDEYGGSIENRCRFALEAIDAVVAAVGAKKTAFRISPWSTFQGQHMRMKDPVPTFTYLVSQVIERHPDIAYLSVVEPGVAGGINIEAQQGESNDFLRKLWLPRPFVSAGRYTRESAIKRADETGELIAFGRRFISNPDLPLRLRKNIPLIPWERATYTSPEDPHGYIDYPFAEET</sequence>
<dbReference type="EMBL" id="KZ857507">
    <property type="protein sequence ID" value="RDX41585.1"/>
    <property type="molecule type" value="Genomic_DNA"/>
</dbReference>
<dbReference type="AlphaFoldDB" id="A0A371CMS2"/>
<dbReference type="SUPFAM" id="SSF51395">
    <property type="entry name" value="FMN-linked oxidoreductases"/>
    <property type="match status" value="1"/>
</dbReference>
<dbReference type="Proteomes" id="UP000256964">
    <property type="component" value="Unassembled WGS sequence"/>
</dbReference>
<gene>
    <name evidence="2" type="ORF">OH76DRAFT_1411959</name>
</gene>
<dbReference type="GO" id="GO:0003959">
    <property type="term" value="F:NADPH dehydrogenase activity"/>
    <property type="evidence" value="ECO:0007669"/>
    <property type="project" value="TreeGrafter"/>
</dbReference>
<dbReference type="OrthoDB" id="276546at2759"/>
<reference evidence="2 3" key="1">
    <citation type="journal article" date="2018" name="Biotechnol. Biofuels">
        <title>Integrative visual omics of the white-rot fungus Polyporus brumalis exposes the biotechnological potential of its oxidative enzymes for delignifying raw plant biomass.</title>
        <authorList>
            <person name="Miyauchi S."/>
            <person name="Rancon A."/>
            <person name="Drula E."/>
            <person name="Hage H."/>
            <person name="Chaduli D."/>
            <person name="Favel A."/>
            <person name="Grisel S."/>
            <person name="Henrissat B."/>
            <person name="Herpoel-Gimbert I."/>
            <person name="Ruiz-Duenas F.J."/>
            <person name="Chevret D."/>
            <person name="Hainaut M."/>
            <person name="Lin J."/>
            <person name="Wang M."/>
            <person name="Pangilinan J."/>
            <person name="Lipzen A."/>
            <person name="Lesage-Meessen L."/>
            <person name="Navarro D."/>
            <person name="Riley R."/>
            <person name="Grigoriev I.V."/>
            <person name="Zhou S."/>
            <person name="Raouche S."/>
            <person name="Rosso M.N."/>
        </authorList>
    </citation>
    <scope>NUCLEOTIDE SEQUENCE [LARGE SCALE GENOMIC DNA]</scope>
    <source>
        <strain evidence="2 3">BRFM 1820</strain>
    </source>
</reference>
<evidence type="ECO:0000313" key="2">
    <source>
        <dbReference type="EMBL" id="RDX41585.1"/>
    </source>
</evidence>
<dbReference type="InterPro" id="IPR045247">
    <property type="entry name" value="Oye-like"/>
</dbReference>
<evidence type="ECO:0000313" key="3">
    <source>
        <dbReference type="Proteomes" id="UP000256964"/>
    </source>
</evidence>
<evidence type="ECO:0000259" key="1">
    <source>
        <dbReference type="Pfam" id="PF00724"/>
    </source>
</evidence>
<dbReference type="GO" id="GO:0010181">
    <property type="term" value="F:FMN binding"/>
    <property type="evidence" value="ECO:0007669"/>
    <property type="project" value="InterPro"/>
</dbReference>
<dbReference type="InterPro" id="IPR001155">
    <property type="entry name" value="OxRdtase_FMN_N"/>
</dbReference>
<organism evidence="2 3">
    <name type="scientific">Lentinus brumalis</name>
    <dbReference type="NCBI Taxonomy" id="2498619"/>
    <lineage>
        <taxon>Eukaryota</taxon>
        <taxon>Fungi</taxon>
        <taxon>Dikarya</taxon>
        <taxon>Basidiomycota</taxon>
        <taxon>Agaricomycotina</taxon>
        <taxon>Agaricomycetes</taxon>
        <taxon>Polyporales</taxon>
        <taxon>Polyporaceae</taxon>
        <taxon>Lentinus</taxon>
    </lineage>
</organism>
<feature type="non-terminal residue" evidence="2">
    <location>
        <position position="373"/>
    </location>
</feature>
<dbReference type="CDD" id="cd02933">
    <property type="entry name" value="OYE_like_FMN"/>
    <property type="match status" value="1"/>
</dbReference>
<dbReference type="PANTHER" id="PTHR22893">
    <property type="entry name" value="NADH OXIDOREDUCTASE-RELATED"/>
    <property type="match status" value="1"/>
</dbReference>
<dbReference type="Gene3D" id="3.20.20.70">
    <property type="entry name" value="Aldolase class I"/>
    <property type="match status" value="1"/>
</dbReference>
<dbReference type="FunFam" id="3.20.20.70:FF:000138">
    <property type="entry name" value="NADPH dehydrogenase 1"/>
    <property type="match status" value="1"/>
</dbReference>
<dbReference type="PANTHER" id="PTHR22893:SF91">
    <property type="entry name" value="NADPH DEHYDROGENASE 2-RELATED"/>
    <property type="match status" value="1"/>
</dbReference>
<accession>A0A371CMS2</accession>
<keyword evidence="3" id="KW-1185">Reference proteome</keyword>
<dbReference type="Pfam" id="PF00724">
    <property type="entry name" value="Oxidored_FMN"/>
    <property type="match status" value="1"/>
</dbReference>
<feature type="domain" description="NADH:flavin oxidoreductase/NADH oxidase N-terminal" evidence="1">
    <location>
        <begin position="11"/>
        <end position="346"/>
    </location>
</feature>